<sequence>MGVRRNNGDSAPSPSTATPPWWLPLPLGVAGAPVCLRRKEASDEESVTRKRVTVGRARKRDARDGKADGRKPETDG</sequence>
<dbReference type="AlphaFoldDB" id="A0A084WCF3"/>
<evidence type="ECO:0000313" key="4">
    <source>
        <dbReference type="Proteomes" id="UP000030765"/>
    </source>
</evidence>
<keyword evidence="4" id="KW-1185">Reference proteome</keyword>
<feature type="compositionally biased region" description="Basic residues" evidence="1">
    <location>
        <begin position="49"/>
        <end position="60"/>
    </location>
</feature>
<dbReference type="EnsemblMetazoa" id="ASIC015954-RA">
    <property type="protein sequence ID" value="ASIC015954-PA"/>
    <property type="gene ID" value="ASIC015954"/>
</dbReference>
<evidence type="ECO:0000313" key="2">
    <source>
        <dbReference type="EMBL" id="KFB47897.1"/>
    </source>
</evidence>
<accession>A0A084WCF3</accession>
<evidence type="ECO:0000256" key="1">
    <source>
        <dbReference type="SAM" id="MobiDB-lite"/>
    </source>
</evidence>
<dbReference type="EMBL" id="KE525335">
    <property type="protein sequence ID" value="KFB47897.1"/>
    <property type="molecule type" value="Genomic_DNA"/>
</dbReference>
<proteinExistence type="predicted"/>
<feature type="region of interest" description="Disordered" evidence="1">
    <location>
        <begin position="39"/>
        <end position="76"/>
    </location>
</feature>
<reference evidence="2 4" key="1">
    <citation type="journal article" date="2014" name="BMC Genomics">
        <title>Genome sequence of Anopheles sinensis provides insight into genetics basis of mosquito competence for malaria parasites.</title>
        <authorList>
            <person name="Zhou D."/>
            <person name="Zhang D."/>
            <person name="Ding G."/>
            <person name="Shi L."/>
            <person name="Hou Q."/>
            <person name="Ye Y."/>
            <person name="Xu Y."/>
            <person name="Zhou H."/>
            <person name="Xiong C."/>
            <person name="Li S."/>
            <person name="Yu J."/>
            <person name="Hong S."/>
            <person name="Yu X."/>
            <person name="Zou P."/>
            <person name="Chen C."/>
            <person name="Chang X."/>
            <person name="Wang W."/>
            <person name="Lv Y."/>
            <person name="Sun Y."/>
            <person name="Ma L."/>
            <person name="Shen B."/>
            <person name="Zhu C."/>
        </authorList>
    </citation>
    <scope>NUCLEOTIDE SEQUENCE [LARGE SCALE GENOMIC DNA]</scope>
</reference>
<feature type="compositionally biased region" description="Basic and acidic residues" evidence="1">
    <location>
        <begin position="61"/>
        <end position="76"/>
    </location>
</feature>
<feature type="region of interest" description="Disordered" evidence="1">
    <location>
        <begin position="1"/>
        <end position="21"/>
    </location>
</feature>
<dbReference type="VEuPathDB" id="VectorBase:ASIC015954"/>
<reference evidence="3" key="2">
    <citation type="submission" date="2020-05" db="UniProtKB">
        <authorList>
            <consortium name="EnsemblMetazoa"/>
        </authorList>
    </citation>
    <scope>IDENTIFICATION</scope>
</reference>
<protein>
    <submittedName>
        <fullName evidence="2 3">Uncharacterized protein</fullName>
    </submittedName>
</protein>
<evidence type="ECO:0000313" key="3">
    <source>
        <dbReference type="EnsemblMetazoa" id="ASIC015954-PA"/>
    </source>
</evidence>
<organism evidence="2">
    <name type="scientific">Anopheles sinensis</name>
    <name type="common">Mosquito</name>
    <dbReference type="NCBI Taxonomy" id="74873"/>
    <lineage>
        <taxon>Eukaryota</taxon>
        <taxon>Metazoa</taxon>
        <taxon>Ecdysozoa</taxon>
        <taxon>Arthropoda</taxon>
        <taxon>Hexapoda</taxon>
        <taxon>Insecta</taxon>
        <taxon>Pterygota</taxon>
        <taxon>Neoptera</taxon>
        <taxon>Endopterygota</taxon>
        <taxon>Diptera</taxon>
        <taxon>Nematocera</taxon>
        <taxon>Culicoidea</taxon>
        <taxon>Culicidae</taxon>
        <taxon>Anophelinae</taxon>
        <taxon>Anopheles</taxon>
    </lineage>
</organism>
<feature type="compositionally biased region" description="Low complexity" evidence="1">
    <location>
        <begin position="10"/>
        <end position="21"/>
    </location>
</feature>
<gene>
    <name evidence="2" type="ORF">ZHAS_00015954</name>
</gene>
<dbReference type="EMBL" id="ATLV01022664">
    <property type="status" value="NOT_ANNOTATED_CDS"/>
    <property type="molecule type" value="Genomic_DNA"/>
</dbReference>
<name>A0A084WCF3_ANOSI</name>
<dbReference type="Proteomes" id="UP000030765">
    <property type="component" value="Unassembled WGS sequence"/>
</dbReference>